<proteinExistence type="predicted"/>
<evidence type="ECO:0000313" key="1">
    <source>
        <dbReference type="EMBL" id="EFR55860.1"/>
    </source>
</evidence>
<organism evidence="1 2">
    <name type="scientific">Bacteroides fragilis 3_1_12</name>
    <dbReference type="NCBI Taxonomy" id="457424"/>
    <lineage>
        <taxon>Bacteria</taxon>
        <taxon>Pseudomonadati</taxon>
        <taxon>Bacteroidota</taxon>
        <taxon>Bacteroidia</taxon>
        <taxon>Bacteroidales</taxon>
        <taxon>Bacteroidaceae</taxon>
        <taxon>Bacteroides</taxon>
    </lineage>
</organism>
<reference evidence="1 2" key="1">
    <citation type="submission" date="2008-12" db="EMBL/GenBank/DDBJ databases">
        <title>Annotation of Bacteroides fragilis strain 3_1_12.</title>
        <authorList>
            <consortium name="The Broad Institute Genome Sequencing Platform"/>
            <person name="Ward D."/>
            <person name="Young S.K."/>
            <person name="Kodira C.D."/>
            <person name="Zeng Q."/>
            <person name="Koehrsen M."/>
            <person name="Alvarado L."/>
            <person name="Berlin A."/>
            <person name="Borenstein D."/>
            <person name="Chen Z."/>
            <person name="Engels R."/>
            <person name="Freedman E."/>
            <person name="Gellesch M."/>
            <person name="Goldberg J."/>
            <person name="Griggs A."/>
            <person name="Gujja S."/>
            <person name="Heiman D."/>
            <person name="Hepburn T."/>
            <person name="Howarth C."/>
            <person name="Jen D."/>
            <person name="Larson L."/>
            <person name="Lewis B."/>
            <person name="Mehta T."/>
            <person name="Park D."/>
            <person name="Pearson M."/>
            <person name="Roberts A."/>
            <person name="Saif S."/>
            <person name="Shea T."/>
            <person name="Shenoy N."/>
            <person name="Sisk P."/>
            <person name="Stolte C."/>
            <person name="Sykes S."/>
            <person name="Walk T."/>
            <person name="White J."/>
            <person name="Yandava C."/>
            <person name="Allen-Vercoe E."/>
            <person name="Strauss J."/>
            <person name="Ambrose C."/>
            <person name="Lander E."/>
            <person name="Nusbaum C."/>
            <person name="Galagan J."/>
            <person name="Birren B."/>
        </authorList>
    </citation>
    <scope>NUCLEOTIDE SEQUENCE [LARGE SCALE GENOMIC DNA]</scope>
    <source>
        <strain evidence="1 2">3_1_12</strain>
    </source>
</reference>
<gene>
    <name evidence="1" type="ORF">BFAG_04559</name>
</gene>
<dbReference type="EMBL" id="EQ973219">
    <property type="protein sequence ID" value="EFR55860.1"/>
    <property type="molecule type" value="Genomic_DNA"/>
</dbReference>
<evidence type="ECO:0000313" key="2">
    <source>
        <dbReference type="Proteomes" id="UP000005101"/>
    </source>
</evidence>
<name>A0ABN0BSH6_BACFG</name>
<sequence length="71" mass="8088">MTRMLCTEFCIKGLCFIENFVYRKISIIDAVFSDSIFIKEKEYLSVLEASIPMGAFEIQLISTVQVVNSNV</sequence>
<dbReference type="RefSeq" id="WP_005782692.1">
    <property type="nucleotide sequence ID" value="NZ_EQ973219.1"/>
</dbReference>
<protein>
    <submittedName>
        <fullName evidence="1">Uncharacterized protein</fullName>
    </submittedName>
</protein>
<keyword evidence="2" id="KW-1185">Reference proteome</keyword>
<dbReference type="Proteomes" id="UP000005101">
    <property type="component" value="Unassembled WGS sequence"/>
</dbReference>
<accession>A0ABN0BSH6</accession>